<accession>A0AAW1QPN7</accession>
<dbReference type="NCBIfam" id="TIGR01549">
    <property type="entry name" value="HAD-SF-IA-v1"/>
    <property type="match status" value="1"/>
</dbReference>
<protein>
    <recommendedName>
        <fullName evidence="3">Haloacid dehalogenase-like hydrolase domain-containing protein 3</fullName>
    </recommendedName>
</protein>
<dbReference type="Gene3D" id="3.40.50.1000">
    <property type="entry name" value="HAD superfamily/HAD-like"/>
    <property type="match status" value="1"/>
</dbReference>
<name>A0AAW1QPN7_9CHLO</name>
<dbReference type="PANTHER" id="PTHR46649:SF4">
    <property type="entry name" value="HALOACID DEHALOGENASE-LIKE HYDROLASE (HAD) SUPERFAMILY PROTEIN"/>
    <property type="match status" value="1"/>
</dbReference>
<dbReference type="EMBL" id="JALJOR010000002">
    <property type="protein sequence ID" value="KAK9823496.1"/>
    <property type="molecule type" value="Genomic_DNA"/>
</dbReference>
<dbReference type="SFLD" id="SFLDS00003">
    <property type="entry name" value="Haloacid_Dehalogenase"/>
    <property type="match status" value="1"/>
</dbReference>
<sequence>MQRSVVFNQLARLLSKAPAQPLPAAAYSNLRALHLAMQHGSESHFYEPHYKALLVDAAGTLLVPSEPAAQVYLRYGTSFGCTLTELEILQRFRRSYNEPWGHSTTRYVGDGRPFWSHIVAESTGCQDPTMFEQIYEYYARPEAWKLTPGAAPALQRLKDAGMKLAVVSNFDTRLRPLLHHLGVASLFDTIVVSAEIGAEKPNPIIFETACQQLGVAPEEAVHVGDDRRNDIYGARDAGCFAWMWGLDVHSFDEVAARILTGASSDDEDWPGNAS</sequence>
<dbReference type="InterPro" id="IPR036412">
    <property type="entry name" value="HAD-like_sf"/>
</dbReference>
<dbReference type="SUPFAM" id="SSF56784">
    <property type="entry name" value="HAD-like"/>
    <property type="match status" value="1"/>
</dbReference>
<dbReference type="InterPro" id="IPR006439">
    <property type="entry name" value="HAD-SF_hydro_IA"/>
</dbReference>
<dbReference type="NCBIfam" id="TIGR02252">
    <property type="entry name" value="DREG-2"/>
    <property type="match status" value="1"/>
</dbReference>
<organism evidence="1 2">
    <name type="scientific">[Myrmecia] bisecta</name>
    <dbReference type="NCBI Taxonomy" id="41462"/>
    <lineage>
        <taxon>Eukaryota</taxon>
        <taxon>Viridiplantae</taxon>
        <taxon>Chlorophyta</taxon>
        <taxon>core chlorophytes</taxon>
        <taxon>Trebouxiophyceae</taxon>
        <taxon>Trebouxiales</taxon>
        <taxon>Trebouxiaceae</taxon>
        <taxon>Myrmecia</taxon>
    </lineage>
</organism>
<dbReference type="CDD" id="cd16415">
    <property type="entry name" value="HAD_dREG-2_like"/>
    <property type="match status" value="1"/>
</dbReference>
<dbReference type="Pfam" id="PF00702">
    <property type="entry name" value="Hydrolase"/>
    <property type="match status" value="1"/>
</dbReference>
<comment type="caution">
    <text evidence="1">The sequence shown here is derived from an EMBL/GenBank/DDBJ whole genome shotgun (WGS) entry which is preliminary data.</text>
</comment>
<evidence type="ECO:0000313" key="2">
    <source>
        <dbReference type="Proteomes" id="UP001489004"/>
    </source>
</evidence>
<dbReference type="NCBIfam" id="TIGR01509">
    <property type="entry name" value="HAD-SF-IA-v3"/>
    <property type="match status" value="1"/>
</dbReference>
<evidence type="ECO:0000313" key="1">
    <source>
        <dbReference type="EMBL" id="KAK9823496.1"/>
    </source>
</evidence>
<dbReference type="SFLD" id="SFLDG01129">
    <property type="entry name" value="C1.5:_HAD__Beta-PGM__Phosphata"/>
    <property type="match status" value="1"/>
</dbReference>
<dbReference type="InterPro" id="IPR044924">
    <property type="entry name" value="HAD-SF_hydro_IA_REG-2-like_cap"/>
</dbReference>
<gene>
    <name evidence="1" type="ORF">WJX72_003164</name>
</gene>
<keyword evidence="2" id="KW-1185">Reference proteome</keyword>
<dbReference type="InterPro" id="IPR011949">
    <property type="entry name" value="HAD-SF_hydro_IA_REG-2-like"/>
</dbReference>
<dbReference type="AlphaFoldDB" id="A0AAW1QPN7"/>
<dbReference type="Proteomes" id="UP001489004">
    <property type="component" value="Unassembled WGS sequence"/>
</dbReference>
<proteinExistence type="predicted"/>
<dbReference type="Gene3D" id="1.10.150.720">
    <property type="entry name" value="Haloacid dehalogenase-like hydrolase"/>
    <property type="match status" value="1"/>
</dbReference>
<dbReference type="InterPro" id="IPR023214">
    <property type="entry name" value="HAD_sf"/>
</dbReference>
<evidence type="ECO:0008006" key="3">
    <source>
        <dbReference type="Google" id="ProtNLM"/>
    </source>
</evidence>
<dbReference type="PANTHER" id="PTHR46649">
    <property type="match status" value="1"/>
</dbReference>
<reference evidence="1 2" key="1">
    <citation type="journal article" date="2024" name="Nat. Commun.">
        <title>Phylogenomics reveals the evolutionary origins of lichenization in chlorophyte algae.</title>
        <authorList>
            <person name="Puginier C."/>
            <person name="Libourel C."/>
            <person name="Otte J."/>
            <person name="Skaloud P."/>
            <person name="Haon M."/>
            <person name="Grisel S."/>
            <person name="Petersen M."/>
            <person name="Berrin J.G."/>
            <person name="Delaux P.M."/>
            <person name="Dal Grande F."/>
            <person name="Keller J."/>
        </authorList>
    </citation>
    <scope>NUCLEOTIDE SEQUENCE [LARGE SCALE GENOMIC DNA]</scope>
    <source>
        <strain evidence="1 2">SAG 2043</strain>
    </source>
</reference>
<dbReference type="PRINTS" id="PR00413">
    <property type="entry name" value="HADHALOGNASE"/>
</dbReference>